<dbReference type="NCBIfam" id="TIGR00505">
    <property type="entry name" value="ribA"/>
    <property type="match status" value="1"/>
</dbReference>
<organism evidence="16 17">
    <name type="scientific">Nanchangia anserum</name>
    <dbReference type="NCBI Taxonomy" id="2692125"/>
    <lineage>
        <taxon>Bacteria</taxon>
        <taxon>Bacillati</taxon>
        <taxon>Actinomycetota</taxon>
        <taxon>Actinomycetes</taxon>
        <taxon>Actinomycetales</taxon>
        <taxon>Actinomycetaceae</taxon>
        <taxon>Nanchangia</taxon>
    </lineage>
</organism>
<dbReference type="CDD" id="cd00641">
    <property type="entry name" value="GTP_cyclohydro2"/>
    <property type="match status" value="1"/>
</dbReference>
<dbReference type="NCBIfam" id="TIGR00506">
    <property type="entry name" value="ribB"/>
    <property type="match status" value="1"/>
</dbReference>
<feature type="binding site" evidence="14">
    <location>
        <position position="280"/>
    </location>
    <ligand>
        <name>Zn(2+)</name>
        <dbReference type="ChEBI" id="CHEBI:29105"/>
        <note>catalytic</note>
    </ligand>
</feature>
<dbReference type="NCBIfam" id="NF001591">
    <property type="entry name" value="PRK00393.1"/>
    <property type="match status" value="1"/>
</dbReference>
<dbReference type="PANTHER" id="PTHR21327:SF18">
    <property type="entry name" value="3,4-DIHYDROXY-2-BUTANONE 4-PHOSPHATE SYNTHASE"/>
    <property type="match status" value="1"/>
</dbReference>
<dbReference type="UniPathway" id="UPA00275">
    <property type="reaction ID" value="UER00399"/>
</dbReference>
<comment type="pathway">
    <text evidence="4">Cofactor biosynthesis; riboflavin biosynthesis; 2-hydroxy-3-oxobutyl phosphate from D-ribulose 5-phosphate: step 1/1.</text>
</comment>
<dbReference type="HAMAP" id="MF_00179">
    <property type="entry name" value="RibA"/>
    <property type="match status" value="1"/>
</dbReference>
<feature type="binding site" evidence="14">
    <location>
        <begin position="264"/>
        <end position="268"/>
    </location>
    <ligand>
        <name>GTP</name>
        <dbReference type="ChEBI" id="CHEBI:37565"/>
    </ligand>
</feature>
<evidence type="ECO:0000256" key="8">
    <source>
        <dbReference type="ARBA" id="ARBA00022741"/>
    </source>
</evidence>
<evidence type="ECO:0000256" key="14">
    <source>
        <dbReference type="HAMAP-Rule" id="MF_00179"/>
    </source>
</evidence>
<dbReference type="GO" id="GO:0008686">
    <property type="term" value="F:3,4-dihydroxy-2-butanone-4-phosphate synthase activity"/>
    <property type="evidence" value="ECO:0007669"/>
    <property type="project" value="UniProtKB-EC"/>
</dbReference>
<dbReference type="InterPro" id="IPR032677">
    <property type="entry name" value="GTP_cyclohydro_II"/>
</dbReference>
<evidence type="ECO:0000256" key="4">
    <source>
        <dbReference type="ARBA" id="ARBA00004904"/>
    </source>
</evidence>
<dbReference type="GO" id="GO:0005525">
    <property type="term" value="F:GTP binding"/>
    <property type="evidence" value="ECO:0007669"/>
    <property type="project" value="UniProtKB-KW"/>
</dbReference>
<dbReference type="PIRSF" id="PIRSF001259">
    <property type="entry name" value="RibA"/>
    <property type="match status" value="1"/>
</dbReference>
<dbReference type="InterPro" id="IPR017945">
    <property type="entry name" value="DHBP_synth_RibB-like_a/b_dom"/>
</dbReference>
<evidence type="ECO:0000256" key="7">
    <source>
        <dbReference type="ARBA" id="ARBA00022723"/>
    </source>
</evidence>
<evidence type="ECO:0000256" key="2">
    <source>
        <dbReference type="ARBA" id="ARBA00002284"/>
    </source>
</evidence>
<feature type="binding site" evidence="14">
    <location>
        <position position="282"/>
    </location>
    <ligand>
        <name>Zn(2+)</name>
        <dbReference type="ChEBI" id="CHEBI:29105"/>
        <note>catalytic</note>
    </ligand>
</feature>
<accession>A0A8I0GBR0</accession>
<feature type="binding site" evidence="14">
    <location>
        <position position="269"/>
    </location>
    <ligand>
        <name>Zn(2+)</name>
        <dbReference type="ChEBI" id="CHEBI:29105"/>
        <note>catalytic</note>
    </ligand>
</feature>
<dbReference type="Proteomes" id="UP000627538">
    <property type="component" value="Unassembled WGS sequence"/>
</dbReference>
<dbReference type="FunFam" id="3.40.50.10990:FF:000001">
    <property type="entry name" value="Riboflavin biosynthesis protein RibBA"/>
    <property type="match status" value="1"/>
</dbReference>
<comment type="similarity">
    <text evidence="5">In the N-terminal section; belongs to the DHBP synthase family.</text>
</comment>
<dbReference type="EMBL" id="JACRUO010000001">
    <property type="protein sequence ID" value="MBD3689096.1"/>
    <property type="molecule type" value="Genomic_DNA"/>
</dbReference>
<dbReference type="Pfam" id="PF00925">
    <property type="entry name" value="GTP_cyclohydro2"/>
    <property type="match status" value="1"/>
</dbReference>
<dbReference type="InterPro" id="IPR000926">
    <property type="entry name" value="RibA"/>
</dbReference>
<keyword evidence="11 14" id="KW-0342">GTP-binding</keyword>
<feature type="binding site" evidence="14">
    <location>
        <begin position="307"/>
        <end position="309"/>
    </location>
    <ligand>
        <name>GTP</name>
        <dbReference type="ChEBI" id="CHEBI:37565"/>
    </ligand>
</feature>
<dbReference type="GO" id="GO:0003935">
    <property type="term" value="F:GTP cyclohydrolase II activity"/>
    <property type="evidence" value="ECO:0007669"/>
    <property type="project" value="UniProtKB-UniRule"/>
</dbReference>
<reference evidence="16 17" key="1">
    <citation type="submission" date="2020-08" db="EMBL/GenBank/DDBJ databases">
        <title>Winkia gen. nov., sp. nov., isolated from faeces of the Anser albifrons in China.</title>
        <authorList>
            <person name="Liu Q."/>
        </authorList>
    </citation>
    <scope>NUCLEOTIDE SEQUENCE [LARGE SCALE GENOMIC DNA]</scope>
    <source>
        <strain evidence="16 17">C62</strain>
    </source>
</reference>
<comment type="similarity">
    <text evidence="14">Belongs to the GTP cyclohydrolase II family.</text>
</comment>
<evidence type="ECO:0000256" key="1">
    <source>
        <dbReference type="ARBA" id="ARBA00000141"/>
    </source>
</evidence>
<comment type="catalytic activity">
    <reaction evidence="1">
        <text>D-ribulose 5-phosphate = (2S)-2-hydroxy-3-oxobutyl phosphate + formate + H(+)</text>
        <dbReference type="Rhea" id="RHEA:18457"/>
        <dbReference type="ChEBI" id="CHEBI:15378"/>
        <dbReference type="ChEBI" id="CHEBI:15740"/>
        <dbReference type="ChEBI" id="CHEBI:58121"/>
        <dbReference type="ChEBI" id="CHEBI:58830"/>
        <dbReference type="EC" id="4.1.99.12"/>
    </reaction>
</comment>
<evidence type="ECO:0000313" key="17">
    <source>
        <dbReference type="Proteomes" id="UP000627538"/>
    </source>
</evidence>
<keyword evidence="6 14" id="KW-0686">Riboflavin biosynthesis</keyword>
<dbReference type="GO" id="GO:0008270">
    <property type="term" value="F:zinc ion binding"/>
    <property type="evidence" value="ECO:0007669"/>
    <property type="project" value="UniProtKB-UniRule"/>
</dbReference>
<dbReference type="AlphaFoldDB" id="A0A8I0GBR0"/>
<feature type="binding site" evidence="14">
    <location>
        <position position="329"/>
    </location>
    <ligand>
        <name>GTP</name>
        <dbReference type="ChEBI" id="CHEBI:37565"/>
    </ligand>
</feature>
<feature type="active site" description="Proton acceptor" evidence="14">
    <location>
        <position position="341"/>
    </location>
</feature>
<comment type="pathway">
    <text evidence="3 14">Cofactor biosynthesis; riboflavin biosynthesis; 5-amino-6-(D-ribitylamino)uracil from GTP: step 1/4.</text>
</comment>
<feature type="binding site" evidence="14">
    <location>
        <position position="285"/>
    </location>
    <ligand>
        <name>GTP</name>
        <dbReference type="ChEBI" id="CHEBI:37565"/>
    </ligand>
</feature>
<evidence type="ECO:0000256" key="6">
    <source>
        <dbReference type="ARBA" id="ARBA00022619"/>
    </source>
</evidence>
<keyword evidence="7 14" id="KW-0479">Metal-binding</keyword>
<evidence type="ECO:0000256" key="3">
    <source>
        <dbReference type="ARBA" id="ARBA00004853"/>
    </source>
</evidence>
<keyword evidence="17" id="KW-1185">Reference proteome</keyword>
<comment type="function">
    <text evidence="2">Catalyzes the conversion of D-ribulose 5-phosphate to formate and 3,4-dihydroxy-2-butanone 4-phosphate.</text>
</comment>
<evidence type="ECO:0000256" key="9">
    <source>
        <dbReference type="ARBA" id="ARBA00022801"/>
    </source>
</evidence>
<keyword evidence="9 14" id="KW-0378">Hydrolase</keyword>
<comment type="caution">
    <text evidence="16">The sequence shown here is derived from an EMBL/GenBank/DDBJ whole genome shotgun (WGS) entry which is preliminary data.</text>
</comment>
<keyword evidence="10 14" id="KW-0862">Zinc</keyword>
<feature type="domain" description="GTP cyclohydrolase II" evidence="15">
    <location>
        <begin position="221"/>
        <end position="383"/>
    </location>
</feature>
<evidence type="ECO:0000256" key="13">
    <source>
        <dbReference type="ARBA" id="ARBA00049295"/>
    </source>
</evidence>
<dbReference type="SUPFAM" id="SSF142695">
    <property type="entry name" value="RibA-like"/>
    <property type="match status" value="1"/>
</dbReference>
<name>A0A8I0GBR0_9ACTO</name>
<sequence length="416" mass="44791">MDAVIADLRAGKPVLVADSRERENEVDAIMAAETASTRWVAWMVRHTSGYLCAPMPLERADALKLPEMVPDTEDPKHTCYTISCDAARGVTTGISAGDRARTLRVLADPHSAPGDLIRPGHILPLRARPGGVRERGGHTEATVDLLRLAGMEPVGVIGELVHDDGDMVRYDDAQDMARKCGLYLLTVKELRSWLEAEDAGEAQPSATPAPSKDGERVALIATAKLPTRHGDFIIHSFRDLRTGAEHIALTPDTPSAPAEVALARIHSECLTGEAFGSLRCDCGPQLDAALEQIAVEGGALVYLRGHEGRGIGLGEKIRAYHLQDSGLDTAQANLELGWAVDLREYGAGAAILAHLGITRVRLLTNNPDKVRLDPSLVDVVEAVPLEVGLDPHNIDYLRTKAALGHTFHHLDACETH</sequence>
<dbReference type="Pfam" id="PF00926">
    <property type="entry name" value="DHBP_synthase"/>
    <property type="match status" value="1"/>
</dbReference>
<dbReference type="Gene3D" id="3.90.870.10">
    <property type="entry name" value="DHBP synthase"/>
    <property type="match status" value="1"/>
</dbReference>
<evidence type="ECO:0000256" key="12">
    <source>
        <dbReference type="ARBA" id="ARBA00043932"/>
    </source>
</evidence>
<gene>
    <name evidence="14 16" type="primary">ribA</name>
    <name evidence="16" type="ORF">H8R10_02455</name>
</gene>
<dbReference type="GO" id="GO:0009231">
    <property type="term" value="P:riboflavin biosynthetic process"/>
    <property type="evidence" value="ECO:0007669"/>
    <property type="project" value="UniProtKB-UniRule"/>
</dbReference>
<comment type="catalytic activity">
    <reaction evidence="13 14">
        <text>GTP + 4 H2O = 2,5-diamino-6-hydroxy-4-(5-phosphoribosylamino)-pyrimidine + formate + 2 phosphate + 3 H(+)</text>
        <dbReference type="Rhea" id="RHEA:23704"/>
        <dbReference type="ChEBI" id="CHEBI:15377"/>
        <dbReference type="ChEBI" id="CHEBI:15378"/>
        <dbReference type="ChEBI" id="CHEBI:15740"/>
        <dbReference type="ChEBI" id="CHEBI:37565"/>
        <dbReference type="ChEBI" id="CHEBI:43474"/>
        <dbReference type="ChEBI" id="CHEBI:58614"/>
        <dbReference type="EC" id="3.5.4.25"/>
    </reaction>
</comment>
<dbReference type="GO" id="GO:0005829">
    <property type="term" value="C:cytosol"/>
    <property type="evidence" value="ECO:0007669"/>
    <property type="project" value="TreeGrafter"/>
</dbReference>
<dbReference type="InterPro" id="IPR036144">
    <property type="entry name" value="RibA-like_sf"/>
</dbReference>
<comment type="cofactor">
    <cofactor evidence="14">
        <name>Zn(2+)</name>
        <dbReference type="ChEBI" id="CHEBI:29105"/>
    </cofactor>
    <text evidence="14">Binds 1 zinc ion per subunit.</text>
</comment>
<dbReference type="Gene3D" id="3.40.50.10990">
    <property type="entry name" value="GTP cyclohydrolase II"/>
    <property type="match status" value="1"/>
</dbReference>
<evidence type="ECO:0000259" key="15">
    <source>
        <dbReference type="Pfam" id="PF00925"/>
    </source>
</evidence>
<dbReference type="InterPro" id="IPR000422">
    <property type="entry name" value="DHBP_synthase_RibB"/>
</dbReference>
<keyword evidence="8 14" id="KW-0547">Nucleotide-binding</keyword>
<feature type="binding site" evidence="14">
    <location>
        <position position="364"/>
    </location>
    <ligand>
        <name>GTP</name>
        <dbReference type="ChEBI" id="CHEBI:37565"/>
    </ligand>
</feature>
<feature type="binding site" evidence="14">
    <location>
        <position position="369"/>
    </location>
    <ligand>
        <name>GTP</name>
        <dbReference type="ChEBI" id="CHEBI:37565"/>
    </ligand>
</feature>
<proteinExistence type="inferred from homology"/>
<evidence type="ECO:0000313" key="16">
    <source>
        <dbReference type="EMBL" id="MBD3689096.1"/>
    </source>
</evidence>
<comment type="function">
    <text evidence="12 14">Catalyzes the conversion of GTP to 2,5-diamino-6-ribosylamino-4(3H)-pyrimidinone 5'-phosphate (DARP), formate and pyrophosphate.</text>
</comment>
<dbReference type="EC" id="3.5.4.25" evidence="14"/>
<evidence type="ECO:0000256" key="11">
    <source>
        <dbReference type="ARBA" id="ARBA00023134"/>
    </source>
</evidence>
<feature type="active site" description="Nucleophile" evidence="14">
    <location>
        <position position="343"/>
    </location>
</feature>
<evidence type="ECO:0000256" key="10">
    <source>
        <dbReference type="ARBA" id="ARBA00022833"/>
    </source>
</evidence>
<dbReference type="PANTHER" id="PTHR21327">
    <property type="entry name" value="GTP CYCLOHYDROLASE II-RELATED"/>
    <property type="match status" value="1"/>
</dbReference>
<evidence type="ECO:0000256" key="5">
    <source>
        <dbReference type="ARBA" id="ARBA00005520"/>
    </source>
</evidence>
<protein>
    <recommendedName>
        <fullName evidence="14">GTP cyclohydrolase-2</fullName>
        <ecNumber evidence="14">3.5.4.25</ecNumber>
    </recommendedName>
    <alternativeName>
        <fullName evidence="14">GTP cyclohydrolase II</fullName>
    </alternativeName>
</protein>
<dbReference type="SUPFAM" id="SSF55821">
    <property type="entry name" value="YrdC/RibB"/>
    <property type="match status" value="1"/>
</dbReference>